<reference evidence="2" key="1">
    <citation type="journal article" date="2021" name="Proc. Natl. Acad. Sci. U.S.A.">
        <title>A Catalog of Tens of Thousands of Viruses from Human Metagenomes Reveals Hidden Associations with Chronic Diseases.</title>
        <authorList>
            <person name="Tisza M.J."/>
            <person name="Buck C.B."/>
        </authorList>
    </citation>
    <scope>NUCLEOTIDE SEQUENCE</scope>
    <source>
        <strain evidence="2">Ct3wi9</strain>
    </source>
</reference>
<feature type="transmembrane region" description="Helical" evidence="1">
    <location>
        <begin position="114"/>
        <end position="138"/>
    </location>
</feature>
<sequence>MSEVVNISDLRRKIIKGYQTDGDLLDAVEESEQAIAEHQEALRPIQRRLERIERVQAMIQEGGVNRALVQQVIEETENPALLDEGGLTMESFTTVPSNVNRLSLEAITEQQKNIALGAAAAVGVGLVVKLIAIIWGFVRKLFSKQEQKPGEKAIDYTKQVALREEEAEKAILRLEKSNVIREQLKRFQDAFEDEANRNEADQNLHEAWNELLQEAFIKGSRMDAIHGIFNDMPNYSSTAVECNATTRELIADLPEKGATPEGKAWFDSKVKDCYRKFAPQAIRKNLEKIKDVLDKAESMRDHILPWNSETEEMVYNAIKTRKNIIFLNKIMEYGPFAKDSLLIKNKTFDEEAASHLDKLKEVAEKSTITKEVGASLKEYITYFGDNMKCYFAVLKLYMLIAGSYDRFMYLYNKQGGKYFTLLKAIAKAANKQINSFLNKDGTVNLDNLDEFAVNMEYKMGEGWTLTPVKGDE</sequence>
<evidence type="ECO:0000313" key="2">
    <source>
        <dbReference type="EMBL" id="DAD86666.1"/>
    </source>
</evidence>
<keyword evidence="1" id="KW-0812">Transmembrane</keyword>
<accession>A0A8S5MX90</accession>
<name>A0A8S5MX90_9CAUD</name>
<protein>
    <submittedName>
        <fullName evidence="2">Uncharacterized protein</fullName>
    </submittedName>
</protein>
<organism evidence="2">
    <name type="scientific">Myoviridae sp. ct3wi9</name>
    <dbReference type="NCBI Taxonomy" id="2826610"/>
    <lineage>
        <taxon>Viruses</taxon>
        <taxon>Duplodnaviria</taxon>
        <taxon>Heunggongvirae</taxon>
        <taxon>Uroviricota</taxon>
        <taxon>Caudoviricetes</taxon>
    </lineage>
</organism>
<proteinExistence type="predicted"/>
<evidence type="ECO:0000256" key="1">
    <source>
        <dbReference type="SAM" id="Phobius"/>
    </source>
</evidence>
<dbReference type="EMBL" id="BK015006">
    <property type="protein sequence ID" value="DAD86666.1"/>
    <property type="molecule type" value="Genomic_DNA"/>
</dbReference>
<keyword evidence="1" id="KW-0472">Membrane</keyword>
<keyword evidence="1" id="KW-1133">Transmembrane helix</keyword>